<name>Q8TTN7_METAC</name>
<dbReference type="AlphaFoldDB" id="Q8TTN7"/>
<dbReference type="GeneID" id="1472281"/>
<keyword evidence="2" id="KW-1185">Reference proteome</keyword>
<evidence type="ECO:0000313" key="2">
    <source>
        <dbReference type="Proteomes" id="UP000002487"/>
    </source>
</evidence>
<organism evidence="1 2">
    <name type="scientific">Methanosarcina acetivorans (strain ATCC 35395 / DSM 2834 / JCM 12185 / C2A)</name>
    <dbReference type="NCBI Taxonomy" id="188937"/>
    <lineage>
        <taxon>Archaea</taxon>
        <taxon>Methanobacteriati</taxon>
        <taxon>Methanobacteriota</taxon>
        <taxon>Stenosarchaea group</taxon>
        <taxon>Methanomicrobia</taxon>
        <taxon>Methanosarcinales</taxon>
        <taxon>Methanosarcinaceae</taxon>
        <taxon>Methanosarcina</taxon>
    </lineage>
</organism>
<sequence length="69" mass="8228">MIRDTTYIRIIENYIDAYNNPYIGKMISDMHHGIKFENVSNGEIDLTTRPDNKWYYRVQESSREGKNIV</sequence>
<reference evidence="1 2" key="1">
    <citation type="journal article" date="2002" name="Genome Res.">
        <title>The genome of Methanosarcina acetivorans reveals extensive metabolic and physiological diversity.</title>
        <authorList>
            <person name="Galagan J.E."/>
            <person name="Nusbaum C."/>
            <person name="Roy A."/>
            <person name="Endrizzi M.G."/>
            <person name="Macdonald P."/>
            <person name="FitzHugh W."/>
            <person name="Calvo S."/>
            <person name="Engels R."/>
            <person name="Smirnov S."/>
            <person name="Atnoor D."/>
            <person name="Brown A."/>
            <person name="Allen N."/>
            <person name="Naylor J."/>
            <person name="Stange-Thomann N."/>
            <person name="DeArellano K."/>
            <person name="Johnson R."/>
            <person name="Linton L."/>
            <person name="McEwan P."/>
            <person name="McKernan K."/>
            <person name="Talamas J."/>
            <person name="Tirrell A."/>
            <person name="Ye W."/>
            <person name="Zimmer A."/>
            <person name="Barber R.D."/>
            <person name="Cann I."/>
            <person name="Graham D.E."/>
            <person name="Grahame D.A."/>
            <person name="Guss A."/>
            <person name="Hedderich R."/>
            <person name="Ingram-Smith C."/>
            <person name="Kuettner C.H."/>
            <person name="Krzycki J.A."/>
            <person name="Leigh J.A."/>
            <person name="Li W."/>
            <person name="Liu J."/>
            <person name="Mukhopadhyay B."/>
            <person name="Reeve J.N."/>
            <person name="Smith K."/>
            <person name="Springer T.A."/>
            <person name="Umayam L.A."/>
            <person name="White O."/>
            <person name="White R.H."/>
            <person name="de Macario E.C."/>
            <person name="Ferry J.G."/>
            <person name="Jarrell K.F."/>
            <person name="Jing H."/>
            <person name="Macario A.J.L."/>
            <person name="Paulsen I."/>
            <person name="Pritchett M."/>
            <person name="Sowers K.R."/>
            <person name="Swanson R.V."/>
            <person name="Zinder S.H."/>
            <person name="Lander E."/>
            <person name="Metcalf W.W."/>
            <person name="Birren B."/>
        </authorList>
    </citation>
    <scope>NUCLEOTIDE SEQUENCE [LARGE SCALE GENOMIC DNA]</scope>
    <source>
        <strain evidence="2">ATCC 35395 / DSM 2834 / JCM 12185 / C2A</strain>
    </source>
</reference>
<dbReference type="KEGG" id="mac:MA_0389"/>
<evidence type="ECO:0000313" key="1">
    <source>
        <dbReference type="EMBL" id="AAM03841.1"/>
    </source>
</evidence>
<dbReference type="HOGENOM" id="CLU_2766007_0_0_2"/>
<gene>
    <name evidence="1" type="ordered locus">MA_0389</name>
</gene>
<dbReference type="EnsemblBacteria" id="AAM03841">
    <property type="protein sequence ID" value="AAM03841"/>
    <property type="gene ID" value="MA_0389"/>
</dbReference>
<accession>Q8TTN7</accession>
<dbReference type="EMBL" id="AE010299">
    <property type="protein sequence ID" value="AAM03841.1"/>
    <property type="molecule type" value="Genomic_DNA"/>
</dbReference>
<dbReference type="RefSeq" id="WP_011020446.1">
    <property type="nucleotide sequence ID" value="NC_003552.1"/>
</dbReference>
<dbReference type="InParanoid" id="Q8TTN7"/>
<protein>
    <submittedName>
        <fullName evidence="1">Uncharacterized protein</fullName>
    </submittedName>
</protein>
<proteinExistence type="predicted"/>
<dbReference type="Proteomes" id="UP000002487">
    <property type="component" value="Chromosome"/>
</dbReference>
<dbReference type="OrthoDB" id="359216at2157"/>